<evidence type="ECO:0000313" key="11">
    <source>
        <dbReference type="EMBL" id="KND04722.1"/>
    </source>
</evidence>
<dbReference type="GO" id="GO:0000139">
    <property type="term" value="C:Golgi membrane"/>
    <property type="evidence" value="ECO:0007669"/>
    <property type="project" value="TreeGrafter"/>
</dbReference>
<dbReference type="VEuPathDB" id="FungiDB:SPPG_00429"/>
<dbReference type="InParanoid" id="A0A0L0HUF9"/>
<dbReference type="GO" id="GO:0005789">
    <property type="term" value="C:endoplasmic reticulum membrane"/>
    <property type="evidence" value="ECO:0007669"/>
    <property type="project" value="TreeGrafter"/>
</dbReference>
<evidence type="ECO:0000256" key="1">
    <source>
        <dbReference type="ARBA" id="ARBA00004141"/>
    </source>
</evidence>
<evidence type="ECO:0000256" key="7">
    <source>
        <dbReference type="ARBA" id="ARBA00023098"/>
    </source>
</evidence>
<dbReference type="GeneID" id="27684156"/>
<dbReference type="PANTHER" id="PTHR21290:SF25">
    <property type="entry name" value="SPHINGOMYELIN SYNTHASE-RELATED PROTEIN 1"/>
    <property type="match status" value="1"/>
</dbReference>
<keyword evidence="8 9" id="KW-0472">Membrane</keyword>
<dbReference type="GO" id="GO:0005886">
    <property type="term" value="C:plasma membrane"/>
    <property type="evidence" value="ECO:0007669"/>
    <property type="project" value="TreeGrafter"/>
</dbReference>
<dbReference type="RefSeq" id="XP_016612761.1">
    <property type="nucleotide sequence ID" value="XM_016748755.1"/>
</dbReference>
<comment type="subcellular location">
    <subcellularLocation>
        <location evidence="1">Membrane</location>
        <topology evidence="1">Multi-pass membrane protein</topology>
    </subcellularLocation>
</comment>
<proteinExistence type="inferred from homology"/>
<dbReference type="PANTHER" id="PTHR21290">
    <property type="entry name" value="SPHINGOMYELIN SYNTHETASE"/>
    <property type="match status" value="1"/>
</dbReference>
<evidence type="ECO:0000313" key="12">
    <source>
        <dbReference type="Proteomes" id="UP000053201"/>
    </source>
</evidence>
<evidence type="ECO:0000256" key="3">
    <source>
        <dbReference type="ARBA" id="ARBA00022679"/>
    </source>
</evidence>
<evidence type="ECO:0000256" key="9">
    <source>
        <dbReference type="SAM" id="Phobius"/>
    </source>
</evidence>
<protein>
    <recommendedName>
        <fullName evidence="10">Sphingomyelin synthase-like domain-containing protein</fullName>
    </recommendedName>
</protein>
<keyword evidence="12" id="KW-1185">Reference proteome</keyword>
<dbReference type="InterPro" id="IPR025749">
    <property type="entry name" value="Sphingomyelin_synth-like_dom"/>
</dbReference>
<accession>A0A0L0HUF9</accession>
<gene>
    <name evidence="11" type="ORF">SPPG_00429</name>
</gene>
<keyword evidence="3" id="KW-0808">Transferase</keyword>
<keyword evidence="6 9" id="KW-1133">Transmembrane helix</keyword>
<dbReference type="Pfam" id="PF14360">
    <property type="entry name" value="PAP2_C"/>
    <property type="match status" value="1"/>
</dbReference>
<organism evidence="11 12">
    <name type="scientific">Spizellomyces punctatus (strain DAOM BR117)</name>
    <dbReference type="NCBI Taxonomy" id="645134"/>
    <lineage>
        <taxon>Eukaryota</taxon>
        <taxon>Fungi</taxon>
        <taxon>Fungi incertae sedis</taxon>
        <taxon>Chytridiomycota</taxon>
        <taxon>Chytridiomycota incertae sedis</taxon>
        <taxon>Chytridiomycetes</taxon>
        <taxon>Spizellomycetales</taxon>
        <taxon>Spizellomycetaceae</taxon>
        <taxon>Spizellomyces</taxon>
    </lineage>
</organism>
<comment type="similarity">
    <text evidence="2">Belongs to the sphingomyelin synthase family.</text>
</comment>
<evidence type="ECO:0000259" key="10">
    <source>
        <dbReference type="Pfam" id="PF14360"/>
    </source>
</evidence>
<dbReference type="STRING" id="645134.A0A0L0HUF9"/>
<dbReference type="GO" id="GO:0047493">
    <property type="term" value="F:ceramide cholinephosphotransferase activity"/>
    <property type="evidence" value="ECO:0007669"/>
    <property type="project" value="TreeGrafter"/>
</dbReference>
<evidence type="ECO:0000256" key="5">
    <source>
        <dbReference type="ARBA" id="ARBA00022919"/>
    </source>
</evidence>
<feature type="transmembrane region" description="Helical" evidence="9">
    <location>
        <begin position="193"/>
        <end position="215"/>
    </location>
</feature>
<dbReference type="AlphaFoldDB" id="A0A0L0HUF9"/>
<keyword evidence="7" id="KW-0443">Lipid metabolism</keyword>
<dbReference type="Proteomes" id="UP000053201">
    <property type="component" value="Unassembled WGS sequence"/>
</dbReference>
<keyword evidence="5" id="KW-0746">Sphingolipid metabolism</keyword>
<evidence type="ECO:0000256" key="8">
    <source>
        <dbReference type="ARBA" id="ARBA00023136"/>
    </source>
</evidence>
<dbReference type="GO" id="GO:0046513">
    <property type="term" value="P:ceramide biosynthetic process"/>
    <property type="evidence" value="ECO:0007669"/>
    <property type="project" value="TreeGrafter"/>
</dbReference>
<feature type="transmembrane region" description="Helical" evidence="9">
    <location>
        <begin position="92"/>
        <end position="114"/>
    </location>
</feature>
<evidence type="ECO:0000256" key="6">
    <source>
        <dbReference type="ARBA" id="ARBA00022989"/>
    </source>
</evidence>
<feature type="transmembrane region" description="Helical" evidence="9">
    <location>
        <begin position="221"/>
        <end position="239"/>
    </location>
</feature>
<dbReference type="CDD" id="cd01610">
    <property type="entry name" value="PAP2_like"/>
    <property type="match status" value="1"/>
</dbReference>
<feature type="transmembrane region" description="Helical" evidence="9">
    <location>
        <begin position="25"/>
        <end position="49"/>
    </location>
</feature>
<dbReference type="eggNOG" id="KOG3058">
    <property type="taxonomic scope" value="Eukaryota"/>
</dbReference>
<reference evidence="11 12" key="1">
    <citation type="submission" date="2009-08" db="EMBL/GenBank/DDBJ databases">
        <title>The Genome Sequence of Spizellomyces punctatus strain DAOM BR117.</title>
        <authorList>
            <consortium name="The Broad Institute Genome Sequencing Platform"/>
            <person name="Russ C."/>
            <person name="Cuomo C."/>
            <person name="Shea T."/>
            <person name="Young S.K."/>
            <person name="Zeng Q."/>
            <person name="Koehrsen M."/>
            <person name="Haas B."/>
            <person name="Borodovsky M."/>
            <person name="Guigo R."/>
            <person name="Alvarado L."/>
            <person name="Berlin A."/>
            <person name="Bochicchio J."/>
            <person name="Borenstein D."/>
            <person name="Chapman S."/>
            <person name="Chen Z."/>
            <person name="Engels R."/>
            <person name="Freedman E."/>
            <person name="Gellesch M."/>
            <person name="Goldberg J."/>
            <person name="Griggs A."/>
            <person name="Gujja S."/>
            <person name="Heiman D."/>
            <person name="Hepburn T."/>
            <person name="Howarth C."/>
            <person name="Jen D."/>
            <person name="Larson L."/>
            <person name="Lewis B."/>
            <person name="Mehta T."/>
            <person name="Park D."/>
            <person name="Pearson M."/>
            <person name="Roberts A."/>
            <person name="Saif S."/>
            <person name="Shenoy N."/>
            <person name="Sisk P."/>
            <person name="Stolte C."/>
            <person name="Sykes S."/>
            <person name="Thomson T."/>
            <person name="Walk T."/>
            <person name="White J."/>
            <person name="Yandava C."/>
            <person name="Burger G."/>
            <person name="Gray M.W."/>
            <person name="Holland P.W.H."/>
            <person name="King N."/>
            <person name="Lang F.B.F."/>
            <person name="Roger A.J."/>
            <person name="Ruiz-Trillo I."/>
            <person name="Lander E."/>
            <person name="Nusbaum C."/>
        </authorList>
    </citation>
    <scope>NUCLEOTIDE SEQUENCE [LARGE SCALE GENOMIC DNA]</scope>
    <source>
        <strain evidence="11 12">DAOM BR117</strain>
    </source>
</reference>
<dbReference type="EMBL" id="KQ257450">
    <property type="protein sequence ID" value="KND04722.1"/>
    <property type="molecule type" value="Genomic_DNA"/>
</dbReference>
<sequence length="373" mass="42533">MASLRAIWERHVKPRVKLWRDKRDLGLLGLAVVYFIICIYLVAVANAFADRRNTNTNKPPDQRYVAPDPLLDATNPWYYRVHLPQNLPDTCVLISGVLMVLFAITRGAAAVTLIRRALFIVGSLYLGRVPYMMLTNLPAPYIYCFTPVDSNFGKDTWLLFSGRRVDCGDTFYSGHTIVFGSCLMMYWYHCRHYWITIPVVLFCIFGMLTLVMSSYHYTIDVLGAFVFTFLCWWLFHLAIEVDEIGNHRWWGKVIRWLDYDGHKLIEAKEGRKTLMMAASGRGPIHPEETLPTHVEPGQEMTERRGGDIVEVPRMSLSGVSRGDSPRLSGSLRTRVSNERVSNALSGPVQSVRRPPVTQETVEILIEEIHVSPP</sequence>
<keyword evidence="4 9" id="KW-0812">Transmembrane</keyword>
<name>A0A0L0HUF9_SPIPD</name>
<evidence type="ECO:0000256" key="2">
    <source>
        <dbReference type="ARBA" id="ARBA00005441"/>
    </source>
</evidence>
<dbReference type="OrthoDB" id="422827at2759"/>
<feature type="domain" description="Sphingomyelin synthase-like" evidence="10">
    <location>
        <begin position="167"/>
        <end position="236"/>
    </location>
</feature>
<dbReference type="OMA" id="SGHTIFF"/>
<dbReference type="InterPro" id="IPR045221">
    <property type="entry name" value="Sphingomyelin_synth-like"/>
</dbReference>
<dbReference type="GO" id="GO:0033188">
    <property type="term" value="F:sphingomyelin synthase activity"/>
    <property type="evidence" value="ECO:0007669"/>
    <property type="project" value="TreeGrafter"/>
</dbReference>
<evidence type="ECO:0000256" key="4">
    <source>
        <dbReference type="ARBA" id="ARBA00022692"/>
    </source>
</evidence>